<dbReference type="Proteomes" id="UP000688137">
    <property type="component" value="Unassembled WGS sequence"/>
</dbReference>
<dbReference type="SMART" id="SM00487">
    <property type="entry name" value="DEXDc"/>
    <property type="match status" value="1"/>
</dbReference>
<dbReference type="OMA" id="RCQEIDY"/>
<dbReference type="PANTHER" id="PTHR11274">
    <property type="entry name" value="RAD25/XP-B DNA REPAIR HELICASE"/>
    <property type="match status" value="1"/>
</dbReference>
<proteinExistence type="inferred from homology"/>
<dbReference type="PROSITE" id="PS51192">
    <property type="entry name" value="HELICASE_ATP_BIND_1"/>
    <property type="match status" value="1"/>
</dbReference>
<dbReference type="GO" id="GO:0005675">
    <property type="term" value="C:transcription factor TFIIH holo complex"/>
    <property type="evidence" value="ECO:0007669"/>
    <property type="project" value="TreeGrafter"/>
</dbReference>
<evidence type="ECO:0000256" key="10">
    <source>
        <dbReference type="ARBA" id="ARBA00023235"/>
    </source>
</evidence>
<keyword evidence="18" id="KW-1185">Reference proteome</keyword>
<gene>
    <name evidence="17" type="ORF">PPRIM_AZ9-3.1.T1430112</name>
</gene>
<evidence type="ECO:0000313" key="17">
    <source>
        <dbReference type="EMBL" id="CAD8110291.1"/>
    </source>
</evidence>
<evidence type="ECO:0000256" key="5">
    <source>
        <dbReference type="ARBA" id="ARBA00022801"/>
    </source>
</evidence>
<dbReference type="GO" id="GO:0000112">
    <property type="term" value="C:nucleotide-excision repair factor 3 complex"/>
    <property type="evidence" value="ECO:0007669"/>
    <property type="project" value="TreeGrafter"/>
</dbReference>
<dbReference type="GO" id="GO:0006289">
    <property type="term" value="P:nucleotide-excision repair"/>
    <property type="evidence" value="ECO:0007669"/>
    <property type="project" value="InterPro"/>
</dbReference>
<keyword evidence="7" id="KW-0067">ATP-binding</keyword>
<name>A0A8S1Q674_PARPR</name>
<dbReference type="EC" id="5.6.2.4" evidence="13"/>
<dbReference type="InterPro" id="IPR032438">
    <property type="entry name" value="ERCC3_RAD25_C"/>
</dbReference>
<dbReference type="GO" id="GO:0006367">
    <property type="term" value="P:transcription initiation at RNA polymerase II promoter"/>
    <property type="evidence" value="ECO:0007669"/>
    <property type="project" value="InterPro"/>
</dbReference>
<dbReference type="GO" id="GO:0043138">
    <property type="term" value="F:3'-5' DNA helicase activity"/>
    <property type="evidence" value="ECO:0007669"/>
    <property type="project" value="UniProtKB-EC"/>
</dbReference>
<comment type="catalytic activity">
    <reaction evidence="14">
        <text>ATP + H2O = ADP + phosphate + H(+)</text>
        <dbReference type="Rhea" id="RHEA:13065"/>
        <dbReference type="ChEBI" id="CHEBI:15377"/>
        <dbReference type="ChEBI" id="CHEBI:15378"/>
        <dbReference type="ChEBI" id="CHEBI:30616"/>
        <dbReference type="ChEBI" id="CHEBI:43474"/>
        <dbReference type="ChEBI" id="CHEBI:456216"/>
        <dbReference type="EC" id="5.6.2.4"/>
    </reaction>
</comment>
<dbReference type="EMBL" id="CAJJDM010000147">
    <property type="protein sequence ID" value="CAD8110291.1"/>
    <property type="molecule type" value="Genomic_DNA"/>
</dbReference>
<evidence type="ECO:0000256" key="11">
    <source>
        <dbReference type="ARBA" id="ARBA00023242"/>
    </source>
</evidence>
<evidence type="ECO:0000256" key="9">
    <source>
        <dbReference type="ARBA" id="ARBA00023204"/>
    </source>
</evidence>
<keyword evidence="5" id="KW-0378">Hydrolase</keyword>
<organism evidence="17 18">
    <name type="scientific">Paramecium primaurelia</name>
    <dbReference type="NCBI Taxonomy" id="5886"/>
    <lineage>
        <taxon>Eukaryota</taxon>
        <taxon>Sar</taxon>
        <taxon>Alveolata</taxon>
        <taxon>Ciliophora</taxon>
        <taxon>Intramacronucleata</taxon>
        <taxon>Oligohymenophorea</taxon>
        <taxon>Peniculida</taxon>
        <taxon>Parameciidae</taxon>
        <taxon>Paramecium</taxon>
    </lineage>
</organism>
<evidence type="ECO:0000256" key="8">
    <source>
        <dbReference type="ARBA" id="ARBA00023125"/>
    </source>
</evidence>
<protein>
    <recommendedName>
        <fullName evidence="13">DNA 3'-5' helicase</fullName>
        <ecNumber evidence="13">5.6.2.4</ecNumber>
    </recommendedName>
</protein>
<dbReference type="InterPro" id="IPR001161">
    <property type="entry name" value="XPB/Ssl2"/>
</dbReference>
<dbReference type="GO" id="GO:0097550">
    <property type="term" value="C:transcription preinitiation complex"/>
    <property type="evidence" value="ECO:0007669"/>
    <property type="project" value="TreeGrafter"/>
</dbReference>
<dbReference type="GO" id="GO:0016787">
    <property type="term" value="F:hydrolase activity"/>
    <property type="evidence" value="ECO:0007669"/>
    <property type="project" value="UniProtKB-KW"/>
</dbReference>
<dbReference type="InterPro" id="IPR001650">
    <property type="entry name" value="Helicase_C-like"/>
</dbReference>
<keyword evidence="10" id="KW-0413">Isomerase</keyword>
<accession>A0A8S1Q674</accession>
<dbReference type="Pfam" id="PF16203">
    <property type="entry name" value="ERCC3_RAD25_C"/>
    <property type="match status" value="1"/>
</dbReference>
<dbReference type="Pfam" id="PF13625">
    <property type="entry name" value="Helicase_C_3"/>
    <property type="match status" value="1"/>
</dbReference>
<evidence type="ECO:0000256" key="12">
    <source>
        <dbReference type="ARBA" id="ARBA00034617"/>
    </source>
</evidence>
<keyword evidence="4" id="KW-0227">DNA damage</keyword>
<dbReference type="InterPro" id="IPR014001">
    <property type="entry name" value="Helicase_ATP-bd"/>
</dbReference>
<keyword evidence="9" id="KW-0234">DNA repair</keyword>
<dbReference type="GO" id="GO:0003677">
    <property type="term" value="F:DNA binding"/>
    <property type="evidence" value="ECO:0007669"/>
    <property type="project" value="UniProtKB-KW"/>
</dbReference>
<keyword evidence="3" id="KW-0547">Nucleotide-binding</keyword>
<dbReference type="AlphaFoldDB" id="A0A8S1Q674"/>
<dbReference type="CDD" id="cd18789">
    <property type="entry name" value="SF2_C_XPB"/>
    <property type="match status" value="1"/>
</dbReference>
<dbReference type="Pfam" id="PF04851">
    <property type="entry name" value="ResIII"/>
    <property type="match status" value="1"/>
</dbReference>
<dbReference type="InterPro" id="IPR050615">
    <property type="entry name" value="ATP-dep_DNA_Helicase"/>
</dbReference>
<evidence type="ECO:0000256" key="6">
    <source>
        <dbReference type="ARBA" id="ARBA00022806"/>
    </source>
</evidence>
<evidence type="ECO:0000256" key="13">
    <source>
        <dbReference type="ARBA" id="ARBA00034808"/>
    </source>
</evidence>
<evidence type="ECO:0000256" key="1">
    <source>
        <dbReference type="ARBA" id="ARBA00004123"/>
    </source>
</evidence>
<dbReference type="SMART" id="SM00490">
    <property type="entry name" value="HELICc"/>
    <property type="match status" value="1"/>
</dbReference>
<dbReference type="PROSITE" id="PS51194">
    <property type="entry name" value="HELICASE_CTER"/>
    <property type="match status" value="1"/>
</dbReference>
<comment type="similarity">
    <text evidence="2">Belongs to the helicase family. RAD25/XPB subfamily.</text>
</comment>
<comment type="catalytic activity">
    <reaction evidence="12">
        <text>Couples ATP hydrolysis with the unwinding of duplex DNA by translocating in the 3'-5' direction.</text>
        <dbReference type="EC" id="5.6.2.4"/>
    </reaction>
</comment>
<sequence>MSFELKKRKLQTQPAEVQKLLLGESMDYRNIDIVQSNKPLILSPDLSIIVEKFNPLYEIAFEFLMCVAEPISRSELIHEYVLTQMSMYTAMVLQYSADDIIRLLDLLSKNKVPQRMEQFIRHHTNNIGQAKFFLQDKSYFIDIGETVLSQIMMNLQDKNSIQEVIQEEQIIHNIQVNPQLKNFEHQIELKESDIEQMAKEIDTFKDWLAQDKIQSIKFKRFKIVGDYFDVAQALIRSSVPLIQEYDFTKEQQKLDINLKSSTKPRLYQLRAAKNVIMGDYAKSGLIVLPCGAGKTLVGVLCMSLIKSSTVIICDSNVSVEQWKREIEGYTTIDNRRIVRVTGFAKDKWQGELPIVILTTYSWLIAQFRNNSTSTKTIWNQISDVNWGICIVDEVHRLPAVQFQNVLKQIKCAIKIGLTATLLREDQKLDNLYFMIGPKLYEENLIDLMTQGFLAKPHIIEIQCDMTPIFLQEYQTKNNMTVRQLLHTGNPGKFKALQFLIKNHEMLGHKIIVFCDSLLILNYYAVLLGYPVIDGDLNTDEKNKIFSIFKNSNEIKTIFVSRVGDTGIDIPSASVGIEIGYLGGSRRQKVQRLGRVMRPKQNTNNEIQAFFYSLASKDTTESEYSYKRQKYITEQLGLNTELILESDLPYNKNPQKYKYIKQMNEMDLLEQIMLSSSDLTNKVVEQIEEEVQVITNTFSQEFGGVYKFQ</sequence>
<keyword evidence="11" id="KW-0539">Nucleus</keyword>
<dbReference type="InterPro" id="IPR032830">
    <property type="entry name" value="XPB/Ssl2_N"/>
</dbReference>
<evidence type="ECO:0000256" key="14">
    <source>
        <dbReference type="ARBA" id="ARBA00048988"/>
    </source>
</evidence>
<evidence type="ECO:0000256" key="2">
    <source>
        <dbReference type="ARBA" id="ARBA00006637"/>
    </source>
</evidence>
<reference evidence="17" key="1">
    <citation type="submission" date="2021-01" db="EMBL/GenBank/DDBJ databases">
        <authorList>
            <consortium name="Genoscope - CEA"/>
            <person name="William W."/>
        </authorList>
    </citation>
    <scope>NUCLEOTIDE SEQUENCE</scope>
</reference>
<dbReference type="GO" id="GO:0005524">
    <property type="term" value="F:ATP binding"/>
    <property type="evidence" value="ECO:0007669"/>
    <property type="project" value="UniProtKB-KW"/>
</dbReference>
<feature type="domain" description="Helicase ATP-binding" evidence="15">
    <location>
        <begin position="275"/>
        <end position="439"/>
    </location>
</feature>
<keyword evidence="8" id="KW-0238">DNA-binding</keyword>
<evidence type="ECO:0000313" key="18">
    <source>
        <dbReference type="Proteomes" id="UP000688137"/>
    </source>
</evidence>
<evidence type="ECO:0000256" key="4">
    <source>
        <dbReference type="ARBA" id="ARBA00022763"/>
    </source>
</evidence>
<keyword evidence="6" id="KW-0347">Helicase</keyword>
<dbReference type="CDD" id="cd18029">
    <property type="entry name" value="DEXHc_XPB"/>
    <property type="match status" value="1"/>
</dbReference>
<dbReference type="InterPro" id="IPR006935">
    <property type="entry name" value="Helicase/UvrB_N"/>
</dbReference>
<dbReference type="NCBIfam" id="TIGR00603">
    <property type="entry name" value="rad25"/>
    <property type="match status" value="1"/>
</dbReference>
<comment type="subcellular location">
    <subcellularLocation>
        <location evidence="1">Nucleus</location>
    </subcellularLocation>
</comment>
<evidence type="ECO:0000259" key="15">
    <source>
        <dbReference type="PROSITE" id="PS51192"/>
    </source>
</evidence>
<evidence type="ECO:0000259" key="16">
    <source>
        <dbReference type="PROSITE" id="PS51194"/>
    </source>
</evidence>
<evidence type="ECO:0000256" key="7">
    <source>
        <dbReference type="ARBA" id="ARBA00022840"/>
    </source>
</evidence>
<feature type="domain" description="Helicase C-terminal" evidence="16">
    <location>
        <begin position="494"/>
        <end position="655"/>
    </location>
</feature>
<dbReference type="PANTHER" id="PTHR11274:SF0">
    <property type="entry name" value="GENERAL TRANSCRIPTION AND DNA REPAIR FACTOR IIH HELICASE SUBUNIT XPB"/>
    <property type="match status" value="1"/>
</dbReference>
<comment type="caution">
    <text evidence="17">The sequence shown here is derived from an EMBL/GenBank/DDBJ whole genome shotgun (WGS) entry which is preliminary data.</text>
</comment>
<evidence type="ECO:0000256" key="3">
    <source>
        <dbReference type="ARBA" id="ARBA00022741"/>
    </source>
</evidence>